<dbReference type="AlphaFoldDB" id="A0A8X6GM03"/>
<name>A0A8X6GM03_TRICU</name>
<keyword evidence="2" id="KW-1185">Reference proteome</keyword>
<dbReference type="EMBL" id="BMAO01032869">
    <property type="protein sequence ID" value="GFQ85303.1"/>
    <property type="molecule type" value="Genomic_DNA"/>
</dbReference>
<organism evidence="1 2">
    <name type="scientific">Trichonephila clavata</name>
    <name type="common">Joro spider</name>
    <name type="synonym">Nephila clavata</name>
    <dbReference type="NCBI Taxonomy" id="2740835"/>
    <lineage>
        <taxon>Eukaryota</taxon>
        <taxon>Metazoa</taxon>
        <taxon>Ecdysozoa</taxon>
        <taxon>Arthropoda</taxon>
        <taxon>Chelicerata</taxon>
        <taxon>Arachnida</taxon>
        <taxon>Araneae</taxon>
        <taxon>Araneomorphae</taxon>
        <taxon>Entelegynae</taxon>
        <taxon>Araneoidea</taxon>
        <taxon>Nephilidae</taxon>
        <taxon>Trichonephila</taxon>
    </lineage>
</organism>
<dbReference type="Proteomes" id="UP000887116">
    <property type="component" value="Unassembled WGS sequence"/>
</dbReference>
<comment type="caution">
    <text evidence="1">The sequence shown here is derived from an EMBL/GenBank/DDBJ whole genome shotgun (WGS) entry which is preliminary data.</text>
</comment>
<protein>
    <submittedName>
        <fullName evidence="1">Uncharacterized protein</fullName>
    </submittedName>
</protein>
<evidence type="ECO:0000313" key="2">
    <source>
        <dbReference type="Proteomes" id="UP000887116"/>
    </source>
</evidence>
<accession>A0A8X6GM03</accession>
<gene>
    <name evidence="1" type="ORF">TNCT_152611</name>
</gene>
<proteinExistence type="predicted"/>
<reference evidence="1" key="1">
    <citation type="submission" date="2020-07" db="EMBL/GenBank/DDBJ databases">
        <title>Multicomponent nature underlies the extraordinary mechanical properties of spider dragline silk.</title>
        <authorList>
            <person name="Kono N."/>
            <person name="Nakamura H."/>
            <person name="Mori M."/>
            <person name="Yoshida Y."/>
            <person name="Ohtoshi R."/>
            <person name="Malay A.D."/>
            <person name="Moran D.A.P."/>
            <person name="Tomita M."/>
            <person name="Numata K."/>
            <person name="Arakawa K."/>
        </authorList>
    </citation>
    <scope>NUCLEOTIDE SEQUENCE</scope>
</reference>
<evidence type="ECO:0000313" key="1">
    <source>
        <dbReference type="EMBL" id="GFQ85303.1"/>
    </source>
</evidence>
<sequence>MRLVGWKRQRGDIKVWREALLRFWREAEVHRITEVRLETASWRSRNAIGSWHKDFLGSVCESDITLGLVLTSNQKLHYTKNANPFYVLLY</sequence>